<evidence type="ECO:0000313" key="2">
    <source>
        <dbReference type="Proteomes" id="UP000288805"/>
    </source>
</evidence>
<name>A0A438CY56_VITVI</name>
<sequence>MARDLSTWLRTSGLLVEIDLGSRAWIRIDLLEVQIHTVKDRWASGPAIVDSGEQLAQLYYTHLHHCHRGLLYNRIIQFHLRHHPQFNQPHELELFVLHGWDGYDDLLVAALPVEFRMLDIERPSMALRRTHLEIMGRLFPFRLKGEEVRARTQIIRYWCHRRDRTQVPSSPSVSYTIFRHSLLDDTTGSVQTGYSFQANRAYLSTSATTASICYTGRIDYRRYHPDTTTTYPTRIQDRFSLCYHQRVSHDTDSCATLRHAIQNLIDQGLVDLGSPAVTIDPLPAHDTRVVPPTPGGVHLIVFSGDEIFMMGWDGEAPQPISLYEDSYFSGYIHGQDVQIVTRSGNVAQPPLVERPFAGTDARDEIQMEDDEILCQLCTIQACISIWNLLASSNTHRDALIRALS</sequence>
<dbReference type="Proteomes" id="UP000288805">
    <property type="component" value="Unassembled WGS sequence"/>
</dbReference>
<proteinExistence type="predicted"/>
<evidence type="ECO:0000313" key="1">
    <source>
        <dbReference type="EMBL" id="RVW28145.1"/>
    </source>
</evidence>
<dbReference type="EMBL" id="QGNW01001914">
    <property type="protein sequence ID" value="RVW28145.1"/>
    <property type="molecule type" value="Genomic_DNA"/>
</dbReference>
<gene>
    <name evidence="1" type="ORF">CK203_108607</name>
</gene>
<reference evidence="1 2" key="1">
    <citation type="journal article" date="2018" name="PLoS Genet.">
        <title>Population sequencing reveals clonal diversity and ancestral inbreeding in the grapevine cultivar Chardonnay.</title>
        <authorList>
            <person name="Roach M.J."/>
            <person name="Johnson D.L."/>
            <person name="Bohlmann J."/>
            <person name="van Vuuren H.J."/>
            <person name="Jones S.J."/>
            <person name="Pretorius I.S."/>
            <person name="Schmidt S.A."/>
            <person name="Borneman A.R."/>
        </authorList>
    </citation>
    <scope>NUCLEOTIDE SEQUENCE [LARGE SCALE GENOMIC DNA]</scope>
    <source>
        <strain evidence="2">cv. Chardonnay</strain>
        <tissue evidence="1">Leaf</tissue>
    </source>
</reference>
<dbReference type="AlphaFoldDB" id="A0A438CY56"/>
<protein>
    <submittedName>
        <fullName evidence="1">Uncharacterized protein</fullName>
    </submittedName>
</protein>
<organism evidence="1 2">
    <name type="scientific">Vitis vinifera</name>
    <name type="common">Grape</name>
    <dbReference type="NCBI Taxonomy" id="29760"/>
    <lineage>
        <taxon>Eukaryota</taxon>
        <taxon>Viridiplantae</taxon>
        <taxon>Streptophyta</taxon>
        <taxon>Embryophyta</taxon>
        <taxon>Tracheophyta</taxon>
        <taxon>Spermatophyta</taxon>
        <taxon>Magnoliopsida</taxon>
        <taxon>eudicotyledons</taxon>
        <taxon>Gunneridae</taxon>
        <taxon>Pentapetalae</taxon>
        <taxon>rosids</taxon>
        <taxon>Vitales</taxon>
        <taxon>Vitaceae</taxon>
        <taxon>Viteae</taxon>
        <taxon>Vitis</taxon>
    </lineage>
</organism>
<comment type="caution">
    <text evidence="1">The sequence shown here is derived from an EMBL/GenBank/DDBJ whole genome shotgun (WGS) entry which is preliminary data.</text>
</comment>
<accession>A0A438CY56</accession>